<dbReference type="Gene3D" id="1.10.357.20">
    <property type="entry name" value="SLC41 divalent cation transporters, integral membrane domain"/>
    <property type="match status" value="3"/>
</dbReference>
<comment type="similarity">
    <text evidence="2">Belongs to the SLC41A transporter family.</text>
</comment>
<keyword evidence="7" id="KW-0406">Ion transport</keyword>
<organism evidence="11 12">
    <name type="scientific">Ladona fulva</name>
    <name type="common">Scarce chaser dragonfly</name>
    <name type="synonym">Libellula fulva</name>
    <dbReference type="NCBI Taxonomy" id="123851"/>
    <lineage>
        <taxon>Eukaryota</taxon>
        <taxon>Metazoa</taxon>
        <taxon>Ecdysozoa</taxon>
        <taxon>Arthropoda</taxon>
        <taxon>Hexapoda</taxon>
        <taxon>Insecta</taxon>
        <taxon>Pterygota</taxon>
        <taxon>Palaeoptera</taxon>
        <taxon>Odonata</taxon>
        <taxon>Epiprocta</taxon>
        <taxon>Anisoptera</taxon>
        <taxon>Libelluloidea</taxon>
        <taxon>Libellulidae</taxon>
        <taxon>Ladona</taxon>
    </lineage>
</organism>
<dbReference type="Proteomes" id="UP000792457">
    <property type="component" value="Unassembled WGS sequence"/>
</dbReference>
<feature type="transmembrane region" description="Helical" evidence="9">
    <location>
        <begin position="219"/>
        <end position="239"/>
    </location>
</feature>
<dbReference type="InterPro" id="IPR006667">
    <property type="entry name" value="SLC41_membr_dom"/>
</dbReference>
<feature type="domain" description="SLC41A/MgtE integral membrane" evidence="10">
    <location>
        <begin position="285"/>
        <end position="425"/>
    </location>
</feature>
<reference evidence="11" key="2">
    <citation type="submission" date="2017-10" db="EMBL/GenBank/DDBJ databases">
        <title>Ladona fulva Genome sequencing and assembly.</title>
        <authorList>
            <person name="Murali S."/>
            <person name="Richards S."/>
            <person name="Bandaranaike D."/>
            <person name="Bellair M."/>
            <person name="Blankenburg K."/>
            <person name="Chao H."/>
            <person name="Dinh H."/>
            <person name="Doddapaneni H."/>
            <person name="Dugan-Rocha S."/>
            <person name="Elkadiri S."/>
            <person name="Gnanaolivu R."/>
            <person name="Hernandez B."/>
            <person name="Skinner E."/>
            <person name="Javaid M."/>
            <person name="Lee S."/>
            <person name="Li M."/>
            <person name="Ming W."/>
            <person name="Munidasa M."/>
            <person name="Muniz J."/>
            <person name="Nguyen L."/>
            <person name="Hughes D."/>
            <person name="Osuji N."/>
            <person name="Pu L.-L."/>
            <person name="Puazo M."/>
            <person name="Qu C."/>
            <person name="Quiroz J."/>
            <person name="Raj R."/>
            <person name="Weissenberger G."/>
            <person name="Xin Y."/>
            <person name="Zou X."/>
            <person name="Han Y."/>
            <person name="Worley K."/>
            <person name="Muzny D."/>
            <person name="Gibbs R."/>
        </authorList>
    </citation>
    <scope>NUCLEOTIDE SEQUENCE</scope>
    <source>
        <strain evidence="11">Sampled in the wild</strain>
    </source>
</reference>
<dbReference type="PANTHER" id="PTHR16228">
    <property type="entry name" value="DIVALENT CATION TRANSPORTER SOLUTE CARRIER FAMILY 41"/>
    <property type="match status" value="1"/>
</dbReference>
<feature type="transmembrane region" description="Helical" evidence="9">
    <location>
        <begin position="75"/>
        <end position="96"/>
    </location>
</feature>
<comment type="subcellular location">
    <subcellularLocation>
        <location evidence="1">Membrane</location>
        <topology evidence="1">Multi-pass membrane protein</topology>
    </subcellularLocation>
</comment>
<dbReference type="PANTHER" id="PTHR16228:SF26">
    <property type="entry name" value="SOLUTE CARRIER FAMILY 41 MEMBER 1-LIKE PROTEIN"/>
    <property type="match status" value="1"/>
</dbReference>
<evidence type="ECO:0000256" key="9">
    <source>
        <dbReference type="SAM" id="Phobius"/>
    </source>
</evidence>
<accession>A0A8K0KND3</accession>
<evidence type="ECO:0000256" key="3">
    <source>
        <dbReference type="ARBA" id="ARBA00022448"/>
    </source>
</evidence>
<feature type="domain" description="SLC41A/MgtE integral membrane" evidence="10">
    <location>
        <begin position="112"/>
        <end position="158"/>
    </location>
</feature>
<keyword evidence="8 9" id="KW-0472">Membrane</keyword>
<feature type="transmembrane region" description="Helical" evidence="9">
    <location>
        <begin position="254"/>
        <end position="278"/>
    </location>
</feature>
<keyword evidence="6 9" id="KW-1133">Transmembrane helix</keyword>
<dbReference type="FunFam" id="1.10.357.20:FF:000003">
    <property type="entry name" value="Uncharacterized protein, isoform B"/>
    <property type="match status" value="1"/>
</dbReference>
<name>A0A8K0KND3_LADFU</name>
<evidence type="ECO:0000256" key="6">
    <source>
        <dbReference type="ARBA" id="ARBA00022989"/>
    </source>
</evidence>
<feature type="domain" description="SLC41A/MgtE integral membrane" evidence="10">
    <location>
        <begin position="168"/>
        <end position="205"/>
    </location>
</feature>
<gene>
    <name evidence="11" type="ORF">J437_LFUL017047</name>
</gene>
<keyword evidence="12" id="KW-1185">Reference proteome</keyword>
<dbReference type="EMBL" id="KZ309326">
    <property type="protein sequence ID" value="KAG8238292.1"/>
    <property type="molecule type" value="Genomic_DNA"/>
</dbReference>
<dbReference type="InterPro" id="IPR036739">
    <property type="entry name" value="SLC41_membr_dom_sf"/>
</dbReference>
<reference evidence="11" key="1">
    <citation type="submission" date="2013-04" db="EMBL/GenBank/DDBJ databases">
        <authorList>
            <person name="Qu J."/>
            <person name="Murali S.C."/>
            <person name="Bandaranaike D."/>
            <person name="Bellair M."/>
            <person name="Blankenburg K."/>
            <person name="Chao H."/>
            <person name="Dinh H."/>
            <person name="Doddapaneni H."/>
            <person name="Downs B."/>
            <person name="Dugan-Rocha S."/>
            <person name="Elkadiri S."/>
            <person name="Gnanaolivu R.D."/>
            <person name="Hernandez B."/>
            <person name="Javaid M."/>
            <person name="Jayaseelan J.C."/>
            <person name="Lee S."/>
            <person name="Li M."/>
            <person name="Ming W."/>
            <person name="Munidasa M."/>
            <person name="Muniz J."/>
            <person name="Nguyen L."/>
            <person name="Ongeri F."/>
            <person name="Osuji N."/>
            <person name="Pu L.-L."/>
            <person name="Puazo M."/>
            <person name="Qu C."/>
            <person name="Quiroz J."/>
            <person name="Raj R."/>
            <person name="Weissenberger G."/>
            <person name="Xin Y."/>
            <person name="Zou X."/>
            <person name="Han Y."/>
            <person name="Richards S."/>
            <person name="Worley K."/>
            <person name="Muzny D."/>
            <person name="Gibbs R."/>
        </authorList>
    </citation>
    <scope>NUCLEOTIDE SEQUENCE</scope>
    <source>
        <strain evidence="11">Sampled in the wild</strain>
    </source>
</reference>
<proteinExistence type="inferred from homology"/>
<evidence type="ECO:0000256" key="5">
    <source>
        <dbReference type="ARBA" id="ARBA00022842"/>
    </source>
</evidence>
<evidence type="ECO:0000256" key="7">
    <source>
        <dbReference type="ARBA" id="ARBA00023065"/>
    </source>
</evidence>
<comment type="caution">
    <text evidence="11">The sequence shown here is derived from an EMBL/GenBank/DDBJ whole genome shotgun (WGS) entry which is preliminary data.</text>
</comment>
<feature type="transmembrane region" description="Helical" evidence="9">
    <location>
        <begin position="408"/>
        <end position="431"/>
    </location>
</feature>
<keyword evidence="3" id="KW-0813">Transport</keyword>
<evidence type="ECO:0000313" key="11">
    <source>
        <dbReference type="EMBL" id="KAG8238292.1"/>
    </source>
</evidence>
<dbReference type="OrthoDB" id="5791097at2759"/>
<dbReference type="InterPro" id="IPR045349">
    <property type="entry name" value="SLC41A1-3"/>
</dbReference>
<evidence type="ECO:0000256" key="4">
    <source>
        <dbReference type="ARBA" id="ARBA00022692"/>
    </source>
</evidence>
<dbReference type="GO" id="GO:0008324">
    <property type="term" value="F:monoatomic cation transmembrane transporter activity"/>
    <property type="evidence" value="ECO:0007669"/>
    <property type="project" value="InterPro"/>
</dbReference>
<keyword evidence="5" id="KW-0460">Magnesium</keyword>
<dbReference type="Pfam" id="PF01769">
    <property type="entry name" value="MgtE"/>
    <property type="match status" value="3"/>
</dbReference>
<feature type="transmembrane region" description="Helical" evidence="9">
    <location>
        <begin position="341"/>
        <end position="361"/>
    </location>
</feature>
<feature type="transmembrane region" description="Helical" evidence="9">
    <location>
        <begin position="373"/>
        <end position="396"/>
    </location>
</feature>
<evidence type="ECO:0000256" key="2">
    <source>
        <dbReference type="ARBA" id="ARBA00009749"/>
    </source>
</evidence>
<evidence type="ECO:0000256" key="8">
    <source>
        <dbReference type="ARBA" id="ARBA00023136"/>
    </source>
</evidence>
<evidence type="ECO:0000259" key="10">
    <source>
        <dbReference type="Pfam" id="PF01769"/>
    </source>
</evidence>
<protein>
    <recommendedName>
        <fullName evidence="10">SLC41A/MgtE integral membrane domain-containing protein</fullName>
    </recommendedName>
</protein>
<dbReference type="AlphaFoldDB" id="A0A8K0KND3"/>
<dbReference type="GO" id="GO:0005886">
    <property type="term" value="C:plasma membrane"/>
    <property type="evidence" value="ECO:0007669"/>
    <property type="project" value="TreeGrafter"/>
</dbReference>
<evidence type="ECO:0000313" key="12">
    <source>
        <dbReference type="Proteomes" id="UP000792457"/>
    </source>
</evidence>
<keyword evidence="4 9" id="KW-0812">Transmembrane</keyword>
<sequence length="440" mass="47841">MVAFLDSTAPCVANSDPVILNVGILSSAEEEKKSTAQSLSSGGSLATIASLATSSSNEGSSHIEKEKWWSTLMQVAVPFLIAGVGTIGAGLVLGMVQHWPVFMEVSELFILVPALLGLKGNLDMCLASRLSTQTNLGNMETAKEIWKIVIGNIALVQVIINQNLHKNFVMIAVILLSHRLKMNPDNVATPLAASFGDVVSITLLSNVASLLYSFHDAQYYILFGILACYLLLLPFWVWLTHRNPYTKPVLKTGWVPVLCALLISGFGGLVLDSAVSLFDGFVIFQPIINGIGGNLVSVQASRISTMLHQTSLIGILPPHAKMCIPPWKALFTSPHARTARILIGMSVPGQLVFIFAADYIYNSEVSLSAPFVFSYLFVSVLQIMLLLYIAHLIIHLMWRWKFDPDNGAIPYLTSLGDLLGSGLLACAFLFLHEIGYDYMG</sequence>
<dbReference type="SUPFAM" id="SSF161093">
    <property type="entry name" value="MgtE membrane domain-like"/>
    <property type="match status" value="2"/>
</dbReference>
<evidence type="ECO:0000256" key="1">
    <source>
        <dbReference type="ARBA" id="ARBA00004141"/>
    </source>
</evidence>